<keyword evidence="2" id="KW-1185">Reference proteome</keyword>
<gene>
    <name evidence="1" type="ORF">B0T14DRAFT_526465</name>
</gene>
<comment type="caution">
    <text evidence="1">The sequence shown here is derived from an EMBL/GenBank/DDBJ whole genome shotgun (WGS) entry which is preliminary data.</text>
</comment>
<evidence type="ECO:0000313" key="1">
    <source>
        <dbReference type="EMBL" id="KAK0613546.1"/>
    </source>
</evidence>
<accession>A0AA39WDT4</accession>
<organism evidence="1 2">
    <name type="scientific">Immersiella caudata</name>
    <dbReference type="NCBI Taxonomy" id="314043"/>
    <lineage>
        <taxon>Eukaryota</taxon>
        <taxon>Fungi</taxon>
        <taxon>Dikarya</taxon>
        <taxon>Ascomycota</taxon>
        <taxon>Pezizomycotina</taxon>
        <taxon>Sordariomycetes</taxon>
        <taxon>Sordariomycetidae</taxon>
        <taxon>Sordariales</taxon>
        <taxon>Lasiosphaeriaceae</taxon>
        <taxon>Immersiella</taxon>
    </lineage>
</organism>
<sequence>MDITSGSVTFGRTCPGTLMQDLQRDHASSVAKIKKLQTSFSQREVTYQCPLPCEDLRIVHDFITSIDALEELSVLNYEPDGSALWPAIYHHASSLRSLGVHTPPLDHSEVWTADTVAAVGERFPNLTHLEIDLPLAEAEALVSNSPPESPSSEKSMTNELAKLQRLKSLLVNIPLTDNESAFAGKHTWNAMGSISFPKPSKEVCERLARTIMDKFPADAALTKLEVRFARRWWDDRCQFYTVGYSVTVERGEDGKGEVVVQHDEHLVEYLAQWPEYGEELWDLMQKYRQSKM</sequence>
<proteinExistence type="predicted"/>
<evidence type="ECO:0000313" key="2">
    <source>
        <dbReference type="Proteomes" id="UP001175000"/>
    </source>
</evidence>
<name>A0AA39WDT4_9PEZI</name>
<protein>
    <submittedName>
        <fullName evidence="1">Uncharacterized protein</fullName>
    </submittedName>
</protein>
<dbReference type="EMBL" id="JAULSU010000006">
    <property type="protein sequence ID" value="KAK0613546.1"/>
    <property type="molecule type" value="Genomic_DNA"/>
</dbReference>
<dbReference type="Proteomes" id="UP001175000">
    <property type="component" value="Unassembled WGS sequence"/>
</dbReference>
<dbReference type="AlphaFoldDB" id="A0AA39WDT4"/>
<reference evidence="1" key="1">
    <citation type="submission" date="2023-06" db="EMBL/GenBank/DDBJ databases">
        <title>Genome-scale phylogeny and comparative genomics of the fungal order Sordariales.</title>
        <authorList>
            <consortium name="Lawrence Berkeley National Laboratory"/>
            <person name="Hensen N."/>
            <person name="Bonometti L."/>
            <person name="Westerberg I."/>
            <person name="Brannstrom I.O."/>
            <person name="Guillou S."/>
            <person name="Cros-Aarteil S."/>
            <person name="Calhoun S."/>
            <person name="Haridas S."/>
            <person name="Kuo A."/>
            <person name="Mondo S."/>
            <person name="Pangilinan J."/>
            <person name="Riley R."/>
            <person name="Labutti K."/>
            <person name="Andreopoulos B."/>
            <person name="Lipzen A."/>
            <person name="Chen C."/>
            <person name="Yanf M."/>
            <person name="Daum C."/>
            <person name="Ng V."/>
            <person name="Clum A."/>
            <person name="Steindorff A."/>
            <person name="Ohm R."/>
            <person name="Martin F."/>
            <person name="Silar P."/>
            <person name="Natvig D."/>
            <person name="Lalanne C."/>
            <person name="Gautier V."/>
            <person name="Ament-Velasquez S.L."/>
            <person name="Kruys A."/>
            <person name="Hutchinson M.I."/>
            <person name="Powell A.J."/>
            <person name="Barry K."/>
            <person name="Miller A.N."/>
            <person name="Grigoriev I.V."/>
            <person name="Debuchy R."/>
            <person name="Gladieux P."/>
            <person name="Thoren M.H."/>
            <person name="Johannesson H."/>
        </authorList>
    </citation>
    <scope>NUCLEOTIDE SEQUENCE</scope>
    <source>
        <strain evidence="1">CBS 606.72</strain>
    </source>
</reference>